<feature type="signal peptide" evidence="2">
    <location>
        <begin position="1"/>
        <end position="21"/>
    </location>
</feature>
<reference evidence="3" key="1">
    <citation type="journal article" date="2021" name="PeerJ">
        <title>Extensive microbial diversity within the chicken gut microbiome revealed by metagenomics and culture.</title>
        <authorList>
            <person name="Gilroy R."/>
            <person name="Ravi A."/>
            <person name="Getino M."/>
            <person name="Pursley I."/>
            <person name="Horton D.L."/>
            <person name="Alikhan N.F."/>
            <person name="Baker D."/>
            <person name="Gharbi K."/>
            <person name="Hall N."/>
            <person name="Watson M."/>
            <person name="Adriaenssens E.M."/>
            <person name="Foster-Nyarko E."/>
            <person name="Jarju S."/>
            <person name="Secka A."/>
            <person name="Antonio M."/>
            <person name="Oren A."/>
            <person name="Chaudhuri R.R."/>
            <person name="La Ragione R."/>
            <person name="Hildebrand F."/>
            <person name="Pallen M.J."/>
        </authorList>
    </citation>
    <scope>NUCLEOTIDE SEQUENCE</scope>
    <source>
        <strain evidence="3">1719</strain>
    </source>
</reference>
<keyword evidence="2" id="KW-0732">Signal</keyword>
<dbReference type="AlphaFoldDB" id="A0A9D2AZ02"/>
<feature type="region of interest" description="Disordered" evidence="1">
    <location>
        <begin position="24"/>
        <end position="66"/>
    </location>
</feature>
<feature type="compositionally biased region" description="Basic residues" evidence="1">
    <location>
        <begin position="53"/>
        <end position="66"/>
    </location>
</feature>
<protein>
    <submittedName>
        <fullName evidence="3">Quinol oxidase subunit 4</fullName>
    </submittedName>
</protein>
<evidence type="ECO:0000313" key="3">
    <source>
        <dbReference type="EMBL" id="HIX54371.1"/>
    </source>
</evidence>
<sequence length="77" mass="8902">MKKIFGFLFATVLLFSLSSCYTSHPRHGSNLPPGQAKKIYGGKSAKRYAPGQQKKKKGKHKRKHHDHRAYHLDVYMY</sequence>
<organism evidence="3 4">
    <name type="scientific">Candidatus Sphingobacterium stercoripullorum</name>
    <dbReference type="NCBI Taxonomy" id="2838759"/>
    <lineage>
        <taxon>Bacteria</taxon>
        <taxon>Pseudomonadati</taxon>
        <taxon>Bacteroidota</taxon>
        <taxon>Sphingobacteriia</taxon>
        <taxon>Sphingobacteriales</taxon>
        <taxon>Sphingobacteriaceae</taxon>
        <taxon>Sphingobacterium</taxon>
    </lineage>
</organism>
<dbReference type="Proteomes" id="UP000824156">
    <property type="component" value="Unassembled WGS sequence"/>
</dbReference>
<accession>A0A9D2AZ02</accession>
<feature type="chain" id="PRO_5038571012" evidence="2">
    <location>
        <begin position="22"/>
        <end position="77"/>
    </location>
</feature>
<proteinExistence type="predicted"/>
<dbReference type="EMBL" id="DXEZ01000141">
    <property type="protein sequence ID" value="HIX54371.1"/>
    <property type="molecule type" value="Genomic_DNA"/>
</dbReference>
<gene>
    <name evidence="3" type="ORF">H9853_05045</name>
</gene>
<name>A0A9D2AZ02_9SPHI</name>
<comment type="caution">
    <text evidence="3">The sequence shown here is derived from an EMBL/GenBank/DDBJ whole genome shotgun (WGS) entry which is preliminary data.</text>
</comment>
<dbReference type="PROSITE" id="PS51257">
    <property type="entry name" value="PROKAR_LIPOPROTEIN"/>
    <property type="match status" value="1"/>
</dbReference>
<evidence type="ECO:0000256" key="1">
    <source>
        <dbReference type="SAM" id="MobiDB-lite"/>
    </source>
</evidence>
<reference evidence="3" key="2">
    <citation type="submission" date="2021-04" db="EMBL/GenBank/DDBJ databases">
        <authorList>
            <person name="Gilroy R."/>
        </authorList>
    </citation>
    <scope>NUCLEOTIDE SEQUENCE</scope>
    <source>
        <strain evidence="3">1719</strain>
    </source>
</reference>
<evidence type="ECO:0000313" key="4">
    <source>
        <dbReference type="Proteomes" id="UP000824156"/>
    </source>
</evidence>
<evidence type="ECO:0000256" key="2">
    <source>
        <dbReference type="SAM" id="SignalP"/>
    </source>
</evidence>